<evidence type="ECO:0000256" key="1">
    <source>
        <dbReference type="ARBA" id="ARBA00004123"/>
    </source>
</evidence>
<feature type="coiled-coil region" evidence="7">
    <location>
        <begin position="431"/>
        <end position="458"/>
    </location>
</feature>
<dbReference type="GO" id="GO:0008270">
    <property type="term" value="F:zinc ion binding"/>
    <property type="evidence" value="ECO:0007669"/>
    <property type="project" value="InterPro"/>
</dbReference>
<evidence type="ECO:0000256" key="5">
    <source>
        <dbReference type="ARBA" id="ARBA00023163"/>
    </source>
</evidence>
<dbReference type="STRING" id="413071.G9MYJ2"/>
<dbReference type="InterPro" id="IPR007219">
    <property type="entry name" value="XnlR_reg_dom"/>
</dbReference>
<dbReference type="SUPFAM" id="SSF57701">
    <property type="entry name" value="Zn2/Cys6 DNA-binding domain"/>
    <property type="match status" value="1"/>
</dbReference>
<evidence type="ECO:0000256" key="2">
    <source>
        <dbReference type="ARBA" id="ARBA00022723"/>
    </source>
</evidence>
<dbReference type="SMART" id="SM00066">
    <property type="entry name" value="GAL4"/>
    <property type="match status" value="1"/>
</dbReference>
<name>G9MYJ2_HYPVG</name>
<dbReference type="Gene3D" id="4.10.240.10">
    <property type="entry name" value="Zn(2)-C6 fungal-type DNA-binding domain"/>
    <property type="match status" value="1"/>
</dbReference>
<dbReference type="PANTHER" id="PTHR46910:SF37">
    <property type="entry name" value="ZN(II)2CYS6 TRANSCRIPTION FACTOR (EUROFUNG)"/>
    <property type="match status" value="1"/>
</dbReference>
<keyword evidence="7" id="KW-0175">Coiled coil</keyword>
<dbReference type="PROSITE" id="PS00463">
    <property type="entry name" value="ZN2_CY6_FUNGAL_1"/>
    <property type="match status" value="1"/>
</dbReference>
<dbReference type="InterPro" id="IPR036864">
    <property type="entry name" value="Zn2-C6_fun-type_DNA-bd_sf"/>
</dbReference>
<dbReference type="RefSeq" id="XP_013954805.1">
    <property type="nucleotide sequence ID" value="XM_014099330.1"/>
</dbReference>
<evidence type="ECO:0000313" key="10">
    <source>
        <dbReference type="EMBL" id="EHK20612.1"/>
    </source>
</evidence>
<dbReference type="CDD" id="cd00067">
    <property type="entry name" value="GAL4"/>
    <property type="match status" value="1"/>
</dbReference>
<dbReference type="InterPro" id="IPR001138">
    <property type="entry name" value="Zn2Cys6_DnaBD"/>
</dbReference>
<dbReference type="OrthoDB" id="2123952at2759"/>
<feature type="compositionally biased region" description="Low complexity" evidence="8">
    <location>
        <begin position="130"/>
        <end position="145"/>
    </location>
</feature>
<dbReference type="GO" id="GO:0006351">
    <property type="term" value="P:DNA-templated transcription"/>
    <property type="evidence" value="ECO:0007669"/>
    <property type="project" value="InterPro"/>
</dbReference>
<dbReference type="Pfam" id="PF00172">
    <property type="entry name" value="Zn_clus"/>
    <property type="match status" value="1"/>
</dbReference>
<keyword evidence="3" id="KW-0805">Transcription regulation</keyword>
<reference evidence="10 11" key="1">
    <citation type="journal article" date="2011" name="Genome Biol.">
        <title>Comparative genome sequence analysis underscores mycoparasitism as the ancestral life style of Trichoderma.</title>
        <authorList>
            <person name="Kubicek C.P."/>
            <person name="Herrera-Estrella A."/>
            <person name="Seidl-Seiboth V."/>
            <person name="Martinez D.A."/>
            <person name="Druzhinina I.S."/>
            <person name="Thon M."/>
            <person name="Zeilinger S."/>
            <person name="Casas-Flores S."/>
            <person name="Horwitz B.A."/>
            <person name="Mukherjee P.K."/>
            <person name="Mukherjee M."/>
            <person name="Kredics L."/>
            <person name="Alcaraz L.D."/>
            <person name="Aerts A."/>
            <person name="Antal Z."/>
            <person name="Atanasova L."/>
            <person name="Cervantes-Badillo M.G."/>
            <person name="Challacombe J."/>
            <person name="Chertkov O."/>
            <person name="McCluskey K."/>
            <person name="Coulpier F."/>
            <person name="Deshpande N."/>
            <person name="von Doehren H."/>
            <person name="Ebbole D.J."/>
            <person name="Esquivel-Naranjo E.U."/>
            <person name="Fekete E."/>
            <person name="Flipphi M."/>
            <person name="Glaser F."/>
            <person name="Gomez-Rodriguez E.Y."/>
            <person name="Gruber S."/>
            <person name="Han C."/>
            <person name="Henrissat B."/>
            <person name="Hermosa R."/>
            <person name="Hernandez-Onate M."/>
            <person name="Karaffa L."/>
            <person name="Kosti I."/>
            <person name="Le Crom S."/>
            <person name="Lindquist E."/>
            <person name="Lucas S."/>
            <person name="Luebeck M."/>
            <person name="Luebeck P.S."/>
            <person name="Margeot A."/>
            <person name="Metz B."/>
            <person name="Misra M."/>
            <person name="Nevalainen H."/>
            <person name="Omann M."/>
            <person name="Packer N."/>
            <person name="Perrone G."/>
            <person name="Uresti-Rivera E.E."/>
            <person name="Salamov A."/>
            <person name="Schmoll M."/>
            <person name="Seiboth B."/>
            <person name="Shapiro H."/>
            <person name="Sukno S."/>
            <person name="Tamayo-Ramos J.A."/>
            <person name="Tisch D."/>
            <person name="Wiest A."/>
            <person name="Wilkinson H.H."/>
            <person name="Zhang M."/>
            <person name="Coutinho P.M."/>
            <person name="Kenerley C.M."/>
            <person name="Monte E."/>
            <person name="Baker S.E."/>
            <person name="Grigoriev I.V."/>
        </authorList>
    </citation>
    <scope>NUCLEOTIDE SEQUENCE [LARGE SCALE GENOMIC DNA]</scope>
    <source>
        <strain evidence="11">Gv29-8 / FGSC 10586</strain>
    </source>
</reference>
<gene>
    <name evidence="10" type="ORF">TRIVIDRAFT_69135</name>
</gene>
<dbReference type="Proteomes" id="UP000007115">
    <property type="component" value="Unassembled WGS sequence"/>
</dbReference>
<evidence type="ECO:0000256" key="7">
    <source>
        <dbReference type="SAM" id="Coils"/>
    </source>
</evidence>
<dbReference type="eggNOG" id="ENOG502QZJZ">
    <property type="taxonomic scope" value="Eukaryota"/>
</dbReference>
<dbReference type="GO" id="GO:0005634">
    <property type="term" value="C:nucleus"/>
    <property type="evidence" value="ECO:0007669"/>
    <property type="project" value="UniProtKB-SubCell"/>
</dbReference>
<organism evidence="10 11">
    <name type="scientific">Hypocrea virens (strain Gv29-8 / FGSC 10586)</name>
    <name type="common">Gliocladium virens</name>
    <name type="synonym">Trichoderma virens</name>
    <dbReference type="NCBI Taxonomy" id="413071"/>
    <lineage>
        <taxon>Eukaryota</taxon>
        <taxon>Fungi</taxon>
        <taxon>Dikarya</taxon>
        <taxon>Ascomycota</taxon>
        <taxon>Pezizomycotina</taxon>
        <taxon>Sordariomycetes</taxon>
        <taxon>Hypocreomycetidae</taxon>
        <taxon>Hypocreales</taxon>
        <taxon>Hypocreaceae</taxon>
        <taxon>Trichoderma</taxon>
    </lineage>
</organism>
<dbReference type="InParanoid" id="G9MYJ2"/>
<proteinExistence type="predicted"/>
<protein>
    <recommendedName>
        <fullName evidence="9">Zn(2)-C6 fungal-type domain-containing protein</fullName>
    </recommendedName>
</protein>
<feature type="region of interest" description="Disordered" evidence="8">
    <location>
        <begin position="1"/>
        <end position="33"/>
    </location>
</feature>
<accession>G9MYJ2</accession>
<evidence type="ECO:0000256" key="6">
    <source>
        <dbReference type="ARBA" id="ARBA00023242"/>
    </source>
</evidence>
<dbReference type="HOGENOM" id="CLU_011099_5_1_1"/>
<evidence type="ECO:0000313" key="11">
    <source>
        <dbReference type="Proteomes" id="UP000007115"/>
    </source>
</evidence>
<keyword evidence="6" id="KW-0539">Nucleus</keyword>
<evidence type="ECO:0000256" key="8">
    <source>
        <dbReference type="SAM" id="MobiDB-lite"/>
    </source>
</evidence>
<keyword evidence="4" id="KW-0238">DNA-binding</keyword>
<evidence type="ECO:0000259" key="9">
    <source>
        <dbReference type="PROSITE" id="PS50048"/>
    </source>
</evidence>
<keyword evidence="11" id="KW-1185">Reference proteome</keyword>
<sequence>METEDALIGLQDASDESPPSMPSASKASTHSPKLKSRACDTCHRRKVKCDNAKPSCSECVKFDSQCTYIVAATPKKIKRRRPKKSEALEKRVTELESILRQAVNSLEVTTYNQNHITGRTSIRELSALQSPTNPSSPLNSNPATTESDSNAKYVETPLFNRALVAWIPGYFRSVSRPHGRIEHTKSKGRSEFIAHIRLYFNTYNRIITLFDQDDFMNRFAELDMDQIRADAALWTATNVMCAIALRQQSLSYFADSPNNPDHEAWQYLDTALDKAVELTIRGSNDLLAIQALVGMAIFLQTAPDAHAASTLLAAAIRLVLQNGLHLQKDEQPSGQSRSENFRLRVQRNRVFWIAFNLDHNLAARLERPPLIHEDDIGVDLPPLYPDDGLGYLSSVDNSTRFNFMRARSHLALIENRIHRRLMSARGKRQTALEREIAIKELEAELNNWKDTYPDLNATLDYLAANRELWVNFEGAAFQLLRVLSLAYLGCHTNLHGLSYRSLRAQVWGHSRLLNTSDPSELDLLPSISGIYGDTGPPSCCVSIARALLILLQLSQNTDHACTWSSLHHLVTALIILVTHAARNPLTEESMADIQLVLPVVEMLRRFEEVSMDSGIGNSKKVAAQLVHEYARRALFDQAGSLSQ</sequence>
<dbReference type="InterPro" id="IPR050987">
    <property type="entry name" value="AtrR-like"/>
</dbReference>
<dbReference type="Pfam" id="PF04082">
    <property type="entry name" value="Fungal_trans"/>
    <property type="match status" value="1"/>
</dbReference>
<dbReference type="OMA" id="VALIRIY"/>
<dbReference type="EMBL" id="ABDF02000079">
    <property type="protein sequence ID" value="EHK20612.1"/>
    <property type="molecule type" value="Genomic_DNA"/>
</dbReference>
<dbReference type="VEuPathDB" id="FungiDB:TRIVIDRAFT_69135"/>
<dbReference type="GO" id="GO:0000981">
    <property type="term" value="F:DNA-binding transcription factor activity, RNA polymerase II-specific"/>
    <property type="evidence" value="ECO:0007669"/>
    <property type="project" value="InterPro"/>
</dbReference>
<keyword evidence="5" id="KW-0804">Transcription</keyword>
<evidence type="ECO:0000256" key="3">
    <source>
        <dbReference type="ARBA" id="ARBA00023015"/>
    </source>
</evidence>
<feature type="domain" description="Zn(2)-C6 fungal-type" evidence="9">
    <location>
        <begin position="38"/>
        <end position="68"/>
    </location>
</feature>
<feature type="region of interest" description="Disordered" evidence="8">
    <location>
        <begin position="128"/>
        <end position="148"/>
    </location>
</feature>
<dbReference type="PROSITE" id="PS50048">
    <property type="entry name" value="ZN2_CY6_FUNGAL_2"/>
    <property type="match status" value="1"/>
</dbReference>
<comment type="caution">
    <text evidence="10">The sequence shown here is derived from an EMBL/GenBank/DDBJ whole genome shotgun (WGS) entry which is preliminary data.</text>
</comment>
<dbReference type="AlphaFoldDB" id="G9MYJ2"/>
<evidence type="ECO:0000256" key="4">
    <source>
        <dbReference type="ARBA" id="ARBA00023125"/>
    </source>
</evidence>
<keyword evidence="2" id="KW-0479">Metal-binding</keyword>
<dbReference type="GeneID" id="25797200"/>
<comment type="subcellular location">
    <subcellularLocation>
        <location evidence="1">Nucleus</location>
    </subcellularLocation>
</comment>
<dbReference type="PANTHER" id="PTHR46910">
    <property type="entry name" value="TRANSCRIPTION FACTOR PDR1"/>
    <property type="match status" value="1"/>
</dbReference>
<dbReference type="SMART" id="SM00906">
    <property type="entry name" value="Fungal_trans"/>
    <property type="match status" value="1"/>
</dbReference>
<dbReference type="CDD" id="cd12148">
    <property type="entry name" value="fungal_TF_MHR"/>
    <property type="match status" value="1"/>
</dbReference>
<dbReference type="GO" id="GO:0003677">
    <property type="term" value="F:DNA binding"/>
    <property type="evidence" value="ECO:0007669"/>
    <property type="project" value="UniProtKB-KW"/>
</dbReference>